<evidence type="ECO:0000313" key="3">
    <source>
        <dbReference type="EMBL" id="GGL11946.1"/>
    </source>
</evidence>
<dbReference type="RefSeq" id="WP_175328592.1">
    <property type="nucleotide sequence ID" value="NZ_BMOI01000018.1"/>
</dbReference>
<organism evidence="3 5">
    <name type="scientific">Curtobacterium luteum</name>
    <dbReference type="NCBI Taxonomy" id="33881"/>
    <lineage>
        <taxon>Bacteria</taxon>
        <taxon>Bacillati</taxon>
        <taxon>Actinomycetota</taxon>
        <taxon>Actinomycetes</taxon>
        <taxon>Micrococcales</taxon>
        <taxon>Microbacteriaceae</taxon>
        <taxon>Curtobacterium</taxon>
    </lineage>
</organism>
<dbReference type="PANTHER" id="PTHR36151:SF3">
    <property type="entry name" value="ER-BOUND OXYGENASE MPAB_MPAB'_RUBBER OXYGENASE CATALYTIC DOMAIN-CONTAINING PROTEIN"/>
    <property type="match status" value="1"/>
</dbReference>
<dbReference type="EMBL" id="BMOI01000018">
    <property type="protein sequence ID" value="GGL11946.1"/>
    <property type="molecule type" value="Genomic_DNA"/>
</dbReference>
<reference evidence="4 6" key="3">
    <citation type="submission" date="2021-01" db="EMBL/GenBank/DDBJ databases">
        <title>Sequencing the genomes of 1000 actinobacteria strains.</title>
        <authorList>
            <person name="Klenk H.-P."/>
        </authorList>
    </citation>
    <scope>NUCLEOTIDE SEQUENCE [LARGE SCALE GENOMIC DNA]</scope>
    <source>
        <strain evidence="4 6">DSM 20542</strain>
    </source>
</reference>
<feature type="domain" description="ER-bound oxygenase mpaB/mpaB'/Rubber oxygenase catalytic" evidence="2">
    <location>
        <begin position="46"/>
        <end position="260"/>
    </location>
</feature>
<proteinExistence type="predicted"/>
<dbReference type="InterPro" id="IPR018713">
    <property type="entry name" value="MPAB/Lcp_cat_dom"/>
</dbReference>
<evidence type="ECO:0000313" key="5">
    <source>
        <dbReference type="Proteomes" id="UP000648535"/>
    </source>
</evidence>
<dbReference type="Pfam" id="PF09995">
    <property type="entry name" value="MPAB_Lcp_cat"/>
    <property type="match status" value="1"/>
</dbReference>
<dbReference type="Proteomes" id="UP000746584">
    <property type="component" value="Unassembled WGS sequence"/>
</dbReference>
<reference evidence="3" key="1">
    <citation type="journal article" date="2014" name="Int. J. Syst. Evol. Microbiol.">
        <title>Complete genome sequence of Corynebacterium casei LMG S-19264T (=DSM 44701T), isolated from a smear-ripened cheese.</title>
        <authorList>
            <consortium name="US DOE Joint Genome Institute (JGI-PGF)"/>
            <person name="Walter F."/>
            <person name="Albersmeier A."/>
            <person name="Kalinowski J."/>
            <person name="Ruckert C."/>
        </authorList>
    </citation>
    <scope>NUCLEOTIDE SEQUENCE</scope>
    <source>
        <strain evidence="3">JCM 1480</strain>
    </source>
</reference>
<evidence type="ECO:0000313" key="6">
    <source>
        <dbReference type="Proteomes" id="UP000746584"/>
    </source>
</evidence>
<name>A0A8H9L2U5_9MICO</name>
<dbReference type="Proteomes" id="UP000648535">
    <property type="component" value="Unassembled WGS sequence"/>
</dbReference>
<dbReference type="EMBL" id="JAFBCG010000001">
    <property type="protein sequence ID" value="MBM7800860.1"/>
    <property type="molecule type" value="Genomic_DNA"/>
</dbReference>
<dbReference type="GO" id="GO:0016491">
    <property type="term" value="F:oxidoreductase activity"/>
    <property type="evidence" value="ECO:0007669"/>
    <property type="project" value="InterPro"/>
</dbReference>
<reference evidence="3" key="2">
    <citation type="submission" date="2020-09" db="EMBL/GenBank/DDBJ databases">
        <authorList>
            <person name="Sun Q."/>
            <person name="Ohkuma M."/>
        </authorList>
    </citation>
    <scope>NUCLEOTIDE SEQUENCE</scope>
    <source>
        <strain evidence="3">JCM 1480</strain>
    </source>
</reference>
<gene>
    <name evidence="3" type="ORF">GCM10009769_32450</name>
    <name evidence="4" type="ORF">JOE58_000111</name>
</gene>
<comment type="caution">
    <text evidence="3">The sequence shown here is derived from an EMBL/GenBank/DDBJ whole genome shotgun (WGS) entry which is preliminary data.</text>
</comment>
<dbReference type="PANTHER" id="PTHR36151">
    <property type="entry name" value="BLR2777 PROTEIN"/>
    <property type="match status" value="1"/>
</dbReference>
<feature type="region of interest" description="Disordered" evidence="1">
    <location>
        <begin position="298"/>
        <end position="334"/>
    </location>
</feature>
<sequence length="334" mass="35613">MASLSNAFRSRLDDTFTGGSPGRPEWIDALEQGSDAGFFGPGSATWSVHGGRQTVLAGVRALLVQALHPGALAGVADHSRYREDPFGRLAGTIRWIYTVSHGDRAAAEHASAWVVRLHEKVRGEYVDGHGVTRPYAANDPDLARWVHLAFTDAFLRSAQTWGEPIPGGADAYVREWATAGHLMGVDDAPESEAELRAQMDGYLDRGELVATARTHEVVRFIKDPPLARLLRPGYRALFAGAVSTLDPRHRAMLDLRVPAVGPITFPSRRAAGLVIDGMTGVLGGRPDTETAARRRIARLAAEGSGSEAPGSEASGSEMSEPSESSESEASSPAS</sequence>
<protein>
    <submittedName>
        <fullName evidence="4">Uncharacterized protein (DUF2236 family)</fullName>
    </submittedName>
</protein>
<evidence type="ECO:0000313" key="4">
    <source>
        <dbReference type="EMBL" id="MBM7800860.1"/>
    </source>
</evidence>
<evidence type="ECO:0000259" key="2">
    <source>
        <dbReference type="Pfam" id="PF09995"/>
    </source>
</evidence>
<evidence type="ECO:0000256" key="1">
    <source>
        <dbReference type="SAM" id="MobiDB-lite"/>
    </source>
</evidence>
<accession>A0A8H9L2U5</accession>
<keyword evidence="6" id="KW-1185">Reference proteome</keyword>
<dbReference type="AlphaFoldDB" id="A0A8H9L2U5"/>